<evidence type="ECO:0000256" key="4">
    <source>
        <dbReference type="ARBA" id="ARBA00023136"/>
    </source>
</evidence>
<keyword evidence="4 5" id="KW-0472">Membrane</keyword>
<accession>A0A1I6XZW1</accession>
<dbReference type="InterPro" id="IPR006685">
    <property type="entry name" value="MscS_channel_2nd"/>
</dbReference>
<dbReference type="InterPro" id="IPR010920">
    <property type="entry name" value="LSM_dom_sf"/>
</dbReference>
<dbReference type="GO" id="GO:0016020">
    <property type="term" value="C:membrane"/>
    <property type="evidence" value="ECO:0007669"/>
    <property type="project" value="UniProtKB-SubCell"/>
</dbReference>
<feature type="transmembrane region" description="Helical" evidence="5">
    <location>
        <begin position="70"/>
        <end position="103"/>
    </location>
</feature>
<feature type="domain" description="Mechanosensitive ion channel MscS" evidence="6">
    <location>
        <begin position="91"/>
        <end position="156"/>
    </location>
</feature>
<dbReference type="OrthoDB" id="5705501at2"/>
<dbReference type="PANTHER" id="PTHR30221:SF8">
    <property type="entry name" value="SMALL-CONDUCTANCE MECHANOSENSITIVE CHANNEL"/>
    <property type="match status" value="1"/>
</dbReference>
<gene>
    <name evidence="7" type="ORF">SAMN05216474_0570</name>
</gene>
<evidence type="ECO:0000313" key="8">
    <source>
        <dbReference type="Proteomes" id="UP000236454"/>
    </source>
</evidence>
<dbReference type="InterPro" id="IPR045275">
    <property type="entry name" value="MscS_archaea/bacteria_type"/>
</dbReference>
<evidence type="ECO:0000313" key="7">
    <source>
        <dbReference type="EMBL" id="SFT43850.1"/>
    </source>
</evidence>
<keyword evidence="3 5" id="KW-1133">Transmembrane helix</keyword>
<dbReference type="Gene3D" id="2.30.30.60">
    <property type="match status" value="1"/>
</dbReference>
<comment type="subcellular location">
    <subcellularLocation>
        <location evidence="1">Membrane</location>
    </subcellularLocation>
</comment>
<dbReference type="EMBL" id="FPAS01000001">
    <property type="protein sequence ID" value="SFT43850.1"/>
    <property type="molecule type" value="Genomic_DNA"/>
</dbReference>
<evidence type="ECO:0000256" key="1">
    <source>
        <dbReference type="ARBA" id="ARBA00004370"/>
    </source>
</evidence>
<dbReference type="Pfam" id="PF00924">
    <property type="entry name" value="MS_channel_2nd"/>
    <property type="match status" value="1"/>
</dbReference>
<protein>
    <submittedName>
        <fullName evidence="7">Mechanosensitive ion channel</fullName>
    </submittedName>
</protein>
<evidence type="ECO:0000259" key="6">
    <source>
        <dbReference type="Pfam" id="PF00924"/>
    </source>
</evidence>
<dbReference type="GO" id="GO:0008381">
    <property type="term" value="F:mechanosensitive monoatomic ion channel activity"/>
    <property type="evidence" value="ECO:0007669"/>
    <property type="project" value="InterPro"/>
</dbReference>
<evidence type="ECO:0000256" key="2">
    <source>
        <dbReference type="ARBA" id="ARBA00022692"/>
    </source>
</evidence>
<evidence type="ECO:0000256" key="5">
    <source>
        <dbReference type="SAM" id="Phobius"/>
    </source>
</evidence>
<dbReference type="Gene3D" id="1.10.287.1260">
    <property type="match status" value="1"/>
</dbReference>
<name>A0A1I6XZW1_9FLAO</name>
<reference evidence="7 8" key="1">
    <citation type="submission" date="2016-10" db="EMBL/GenBank/DDBJ databases">
        <authorList>
            <person name="de Groot N.N."/>
        </authorList>
    </citation>
    <scope>NUCLEOTIDE SEQUENCE [LARGE SCALE GENOMIC DNA]</scope>
    <source>
        <strain evidence="7 8">CGMCC 1.7005</strain>
    </source>
</reference>
<dbReference type="Proteomes" id="UP000236454">
    <property type="component" value="Unassembled WGS sequence"/>
</dbReference>
<dbReference type="SUPFAM" id="SSF50182">
    <property type="entry name" value="Sm-like ribonucleoproteins"/>
    <property type="match status" value="1"/>
</dbReference>
<keyword evidence="2 5" id="KW-0812">Transmembrane</keyword>
<dbReference type="RefSeq" id="WP_090246098.1">
    <property type="nucleotide sequence ID" value="NZ_FPAS01000001.1"/>
</dbReference>
<organism evidence="7 8">
    <name type="scientific">Lishizhenia tianjinensis</name>
    <dbReference type="NCBI Taxonomy" id="477690"/>
    <lineage>
        <taxon>Bacteria</taxon>
        <taxon>Pseudomonadati</taxon>
        <taxon>Bacteroidota</taxon>
        <taxon>Flavobacteriia</taxon>
        <taxon>Flavobacteriales</taxon>
        <taxon>Crocinitomicaceae</taxon>
        <taxon>Lishizhenia</taxon>
    </lineage>
</organism>
<feature type="transmembrane region" description="Helical" evidence="5">
    <location>
        <begin position="6"/>
        <end position="26"/>
    </location>
</feature>
<dbReference type="InterPro" id="IPR023408">
    <property type="entry name" value="MscS_beta-dom_sf"/>
</dbReference>
<dbReference type="STRING" id="477690.SAMN05216474_0570"/>
<sequence length="164" mass="18512">MDPRLFKISVIVVACIILQALLNRVLVRIASKFGIQKERRKLINKAINLVLYIIAIVLILMVYSMDQSNLWVYISSFLTVLGVAFVAQWSLLSNITAAVLLFVNHPVKIGDEIEIVDKEFPITGKVSDIGLFFLHIRISENEKVTLPNSVVFNKMVKVISQESK</sequence>
<proteinExistence type="predicted"/>
<evidence type="ECO:0000256" key="3">
    <source>
        <dbReference type="ARBA" id="ARBA00022989"/>
    </source>
</evidence>
<feature type="transmembrane region" description="Helical" evidence="5">
    <location>
        <begin position="46"/>
        <end position="64"/>
    </location>
</feature>
<keyword evidence="8" id="KW-1185">Reference proteome</keyword>
<dbReference type="AlphaFoldDB" id="A0A1I6XZW1"/>
<dbReference type="PANTHER" id="PTHR30221">
    <property type="entry name" value="SMALL-CONDUCTANCE MECHANOSENSITIVE CHANNEL"/>
    <property type="match status" value="1"/>
</dbReference>